<feature type="transmembrane region" description="Helical" evidence="6">
    <location>
        <begin position="191"/>
        <end position="209"/>
    </location>
</feature>
<name>A0ABV5ZF96_9GAMM</name>
<sequence length="220" mass="23850">MKPLLKMMLTLVLVFASTFVLLRSTGLLSLEKIELYLQAAKAISPFYIALLISALLIADLLIAVPTLTLLIFSGYWLGPVLGSLTGMLGVTVAGHLGYLLSRRYGEALLCRLVPQAEERAAAMMLFRQHGSGVLLLARALPILPEVSACMAGVCAMPWRRFALYWLLGSLPYVLIASLAGAYSSVENPQPALYTALGLTGGLWLAWLVFRRRIQASEAIG</sequence>
<keyword evidence="2" id="KW-1003">Cell membrane</keyword>
<evidence type="ECO:0000256" key="3">
    <source>
        <dbReference type="ARBA" id="ARBA00022692"/>
    </source>
</evidence>
<dbReference type="RefSeq" id="WP_027312859.1">
    <property type="nucleotide sequence ID" value="NZ_JBHLZN010000007.1"/>
</dbReference>
<organism evidence="8 9">
    <name type="scientific">Balneatrix alpica</name>
    <dbReference type="NCBI Taxonomy" id="75684"/>
    <lineage>
        <taxon>Bacteria</taxon>
        <taxon>Pseudomonadati</taxon>
        <taxon>Pseudomonadota</taxon>
        <taxon>Gammaproteobacteria</taxon>
        <taxon>Oceanospirillales</taxon>
        <taxon>Balneatrichaceae</taxon>
        <taxon>Balneatrix</taxon>
    </lineage>
</organism>
<evidence type="ECO:0000256" key="6">
    <source>
        <dbReference type="SAM" id="Phobius"/>
    </source>
</evidence>
<dbReference type="InterPro" id="IPR032816">
    <property type="entry name" value="VTT_dom"/>
</dbReference>
<evidence type="ECO:0000256" key="2">
    <source>
        <dbReference type="ARBA" id="ARBA00022475"/>
    </source>
</evidence>
<keyword evidence="9" id="KW-1185">Reference proteome</keyword>
<comment type="caution">
    <text evidence="8">The sequence shown here is derived from an EMBL/GenBank/DDBJ whole genome shotgun (WGS) entry which is preliminary data.</text>
</comment>
<dbReference type="EMBL" id="JBHLZN010000007">
    <property type="protein sequence ID" value="MFB9887948.1"/>
    <property type="molecule type" value="Genomic_DNA"/>
</dbReference>
<keyword evidence="5 6" id="KW-0472">Membrane</keyword>
<evidence type="ECO:0000256" key="1">
    <source>
        <dbReference type="ARBA" id="ARBA00004651"/>
    </source>
</evidence>
<evidence type="ECO:0000256" key="5">
    <source>
        <dbReference type="ARBA" id="ARBA00023136"/>
    </source>
</evidence>
<dbReference type="PANTHER" id="PTHR42709">
    <property type="entry name" value="ALKALINE PHOSPHATASE LIKE PROTEIN"/>
    <property type="match status" value="1"/>
</dbReference>
<keyword evidence="3 6" id="KW-0812">Transmembrane</keyword>
<dbReference type="InterPro" id="IPR051311">
    <property type="entry name" value="DedA_domain"/>
</dbReference>
<keyword evidence="4 6" id="KW-1133">Transmembrane helix</keyword>
<dbReference type="PANTHER" id="PTHR42709:SF6">
    <property type="entry name" value="UNDECAPRENYL PHOSPHATE TRANSPORTER A"/>
    <property type="match status" value="1"/>
</dbReference>
<feature type="domain" description="VTT" evidence="7">
    <location>
        <begin position="64"/>
        <end position="181"/>
    </location>
</feature>
<comment type="subcellular location">
    <subcellularLocation>
        <location evidence="1">Cell membrane</location>
        <topology evidence="1">Multi-pass membrane protein</topology>
    </subcellularLocation>
</comment>
<reference evidence="8 9" key="1">
    <citation type="submission" date="2024-09" db="EMBL/GenBank/DDBJ databases">
        <authorList>
            <person name="Sun Q."/>
            <person name="Mori K."/>
        </authorList>
    </citation>
    <scope>NUCLEOTIDE SEQUENCE [LARGE SCALE GENOMIC DNA]</scope>
    <source>
        <strain evidence="8 9">ATCC 51285</strain>
    </source>
</reference>
<evidence type="ECO:0000313" key="9">
    <source>
        <dbReference type="Proteomes" id="UP001589628"/>
    </source>
</evidence>
<accession>A0ABV5ZF96</accession>
<protein>
    <submittedName>
        <fullName evidence="8">TVP38/TMEM64 family protein</fullName>
    </submittedName>
</protein>
<proteinExistence type="predicted"/>
<feature type="transmembrane region" description="Helical" evidence="6">
    <location>
        <begin position="79"/>
        <end position="100"/>
    </location>
</feature>
<evidence type="ECO:0000313" key="8">
    <source>
        <dbReference type="EMBL" id="MFB9887948.1"/>
    </source>
</evidence>
<evidence type="ECO:0000256" key="4">
    <source>
        <dbReference type="ARBA" id="ARBA00022989"/>
    </source>
</evidence>
<feature type="transmembrane region" description="Helical" evidence="6">
    <location>
        <begin position="45"/>
        <end position="72"/>
    </location>
</feature>
<dbReference type="Proteomes" id="UP001589628">
    <property type="component" value="Unassembled WGS sequence"/>
</dbReference>
<dbReference type="Pfam" id="PF09335">
    <property type="entry name" value="VTT_dom"/>
    <property type="match status" value="1"/>
</dbReference>
<feature type="transmembrane region" description="Helical" evidence="6">
    <location>
        <begin position="161"/>
        <end position="185"/>
    </location>
</feature>
<evidence type="ECO:0000259" key="7">
    <source>
        <dbReference type="Pfam" id="PF09335"/>
    </source>
</evidence>
<gene>
    <name evidence="8" type="ORF">ACFFLH_16150</name>
</gene>